<evidence type="ECO:0000256" key="2">
    <source>
        <dbReference type="ARBA" id="ARBA00023015"/>
    </source>
</evidence>
<dbReference type="PANTHER" id="PTHR31391">
    <property type="entry name" value="B3 DOMAIN-CONTAINING PROTEIN OS11G0197600-RELATED"/>
    <property type="match status" value="1"/>
</dbReference>
<comment type="subcellular location">
    <subcellularLocation>
        <location evidence="1">Nucleus</location>
    </subcellularLocation>
</comment>
<keyword evidence="5" id="KW-0539">Nucleus</keyword>
<dbReference type="AlphaFoldDB" id="A0ABD3BQK4"/>
<sequence length="519" mass="59331">MSESRKDIPISSPSKRKASEEKMADAFGELSLFKKQRRDDDDPTPPEKASHLIQTRTRPMPRFSHLLLAPEERHNVPKTLNHENPIMCLRGTFEACVLDCPRFIDYKMFQVFDEQGTMFNMQLLQKSVSGTIELDVNHSWTKFINDHNLEAGDQILFEKNLDTSVSADFYYILNYFKKSESGEKPIGGSESSRKRIGGAESSKKIGDGAESSKKPGDDAESSKKPSDDAGKCVPGPVFKVIYRRVFLETLPDQQQRNETAGSRPFPREAICLSKILNADEFTYQLFFDVYDAIILADNPKVAEIPPGQIATKFLVFDEVNRRYEMTLSHSMRRGPQGAIYGFCLDGWARFHRDNNLGQGDQVAFYKFLDRDVSSGYYYVVLKLPADVDCLNRRNPVRPGSRSLMPESRCFSKELSWSDVDPVNAGLRLEASQDRHFVSSSRSLNEPFMVFDEADRRYDLKLSYFISRREGLVCFLDNNIGWRNFVEQNNLKAGDTVDVYKVLDQSVCNDHYFVIRYTRG</sequence>
<dbReference type="EMBL" id="JAVIJP010000067">
    <property type="protein sequence ID" value="KAL3619559.1"/>
    <property type="molecule type" value="Genomic_DNA"/>
</dbReference>
<dbReference type="Gene3D" id="2.40.330.10">
    <property type="entry name" value="DNA-binding pseudobarrel domain"/>
    <property type="match status" value="1"/>
</dbReference>
<proteinExistence type="predicted"/>
<keyword evidence="3" id="KW-0238">DNA-binding</keyword>
<name>A0ABD3BQK4_9LAMI</name>
<evidence type="ECO:0000256" key="6">
    <source>
        <dbReference type="SAM" id="MobiDB-lite"/>
    </source>
</evidence>
<organism evidence="7 8">
    <name type="scientific">Castilleja foliolosa</name>
    <dbReference type="NCBI Taxonomy" id="1961234"/>
    <lineage>
        <taxon>Eukaryota</taxon>
        <taxon>Viridiplantae</taxon>
        <taxon>Streptophyta</taxon>
        <taxon>Embryophyta</taxon>
        <taxon>Tracheophyta</taxon>
        <taxon>Spermatophyta</taxon>
        <taxon>Magnoliopsida</taxon>
        <taxon>eudicotyledons</taxon>
        <taxon>Gunneridae</taxon>
        <taxon>Pentapetalae</taxon>
        <taxon>asterids</taxon>
        <taxon>lamiids</taxon>
        <taxon>Lamiales</taxon>
        <taxon>Orobanchaceae</taxon>
        <taxon>Pedicularideae</taxon>
        <taxon>Castillejinae</taxon>
        <taxon>Castilleja</taxon>
    </lineage>
</organism>
<reference evidence="8" key="1">
    <citation type="journal article" date="2024" name="IScience">
        <title>Strigolactones Initiate the Formation of Haustorium-like Structures in Castilleja.</title>
        <authorList>
            <person name="Buerger M."/>
            <person name="Peterson D."/>
            <person name="Chory J."/>
        </authorList>
    </citation>
    <scope>NUCLEOTIDE SEQUENCE [LARGE SCALE GENOMIC DNA]</scope>
</reference>
<evidence type="ECO:0000256" key="3">
    <source>
        <dbReference type="ARBA" id="ARBA00023125"/>
    </source>
</evidence>
<feature type="compositionally biased region" description="Basic and acidic residues" evidence="6">
    <location>
        <begin position="201"/>
        <end position="230"/>
    </location>
</feature>
<dbReference type="SUPFAM" id="SSF101936">
    <property type="entry name" value="DNA-binding pseudobarrel domain"/>
    <property type="match status" value="1"/>
</dbReference>
<evidence type="ECO:0000256" key="5">
    <source>
        <dbReference type="ARBA" id="ARBA00023242"/>
    </source>
</evidence>
<gene>
    <name evidence="7" type="ORF">CASFOL_036620</name>
</gene>
<evidence type="ECO:0000256" key="1">
    <source>
        <dbReference type="ARBA" id="ARBA00004123"/>
    </source>
</evidence>
<dbReference type="Proteomes" id="UP001632038">
    <property type="component" value="Unassembled WGS sequence"/>
</dbReference>
<protein>
    <recommendedName>
        <fullName evidence="9">B3 domain-containing protein</fullName>
    </recommendedName>
</protein>
<dbReference type="GO" id="GO:0003677">
    <property type="term" value="F:DNA binding"/>
    <property type="evidence" value="ECO:0007669"/>
    <property type="project" value="UniProtKB-KW"/>
</dbReference>
<keyword evidence="8" id="KW-1185">Reference proteome</keyword>
<evidence type="ECO:0000256" key="4">
    <source>
        <dbReference type="ARBA" id="ARBA00023163"/>
    </source>
</evidence>
<comment type="caution">
    <text evidence="7">The sequence shown here is derived from an EMBL/GenBank/DDBJ whole genome shotgun (WGS) entry which is preliminary data.</text>
</comment>
<feature type="region of interest" description="Disordered" evidence="6">
    <location>
        <begin position="182"/>
        <end position="231"/>
    </location>
</feature>
<dbReference type="GO" id="GO:0005634">
    <property type="term" value="C:nucleus"/>
    <property type="evidence" value="ECO:0007669"/>
    <property type="project" value="UniProtKB-SubCell"/>
</dbReference>
<dbReference type="InterPro" id="IPR044837">
    <property type="entry name" value="REM16-like"/>
</dbReference>
<accession>A0ABD3BQK4</accession>
<feature type="region of interest" description="Disordered" evidence="6">
    <location>
        <begin position="1"/>
        <end position="56"/>
    </location>
</feature>
<evidence type="ECO:0000313" key="7">
    <source>
        <dbReference type="EMBL" id="KAL3619559.1"/>
    </source>
</evidence>
<keyword evidence="4" id="KW-0804">Transcription</keyword>
<evidence type="ECO:0000313" key="8">
    <source>
        <dbReference type="Proteomes" id="UP001632038"/>
    </source>
</evidence>
<evidence type="ECO:0008006" key="9">
    <source>
        <dbReference type="Google" id="ProtNLM"/>
    </source>
</evidence>
<dbReference type="InterPro" id="IPR015300">
    <property type="entry name" value="DNA-bd_pseudobarrel_sf"/>
</dbReference>
<keyword evidence="2" id="KW-0805">Transcription regulation</keyword>